<gene>
    <name evidence="2" type="ORF">SAMN05444279_10134</name>
</gene>
<protein>
    <submittedName>
        <fullName evidence="2">Uncharacterized protein</fullName>
    </submittedName>
</protein>
<keyword evidence="1" id="KW-0732">Signal</keyword>
<evidence type="ECO:0000313" key="3">
    <source>
        <dbReference type="Proteomes" id="UP000325134"/>
    </source>
</evidence>
<reference evidence="2 3" key="1">
    <citation type="submission" date="2016-11" db="EMBL/GenBank/DDBJ databases">
        <authorList>
            <person name="Varghese N."/>
            <person name="Submissions S."/>
        </authorList>
    </citation>
    <scope>NUCLEOTIDE SEQUENCE [LARGE SCALE GENOMIC DNA]</scope>
    <source>
        <strain evidence="2 3">DSM 29341</strain>
    </source>
</reference>
<dbReference type="Proteomes" id="UP000325134">
    <property type="component" value="Unassembled WGS sequence"/>
</dbReference>
<name>A0A1M4SC71_9RHOB</name>
<sequence length="144" mass="16236">MKGFRLKTLYTFFCSIAATVLIAGFASAGCTAISEPEENAGLETVKIRMQERRFHTAFGSFEIEDAAKKSLADQISSLSGKGELKCVTLRRVRQSEYFISEVVMFESDNTIFYFMVSGETASDEFRMINIWASTDFDEIRGLLY</sequence>
<dbReference type="EMBL" id="FQVK01000001">
    <property type="protein sequence ID" value="SHE29801.1"/>
    <property type="molecule type" value="Genomic_DNA"/>
</dbReference>
<feature type="signal peptide" evidence="1">
    <location>
        <begin position="1"/>
        <end position="28"/>
    </location>
</feature>
<organism evidence="2 3">
    <name type="scientific">Ruegeria intermedia</name>
    <dbReference type="NCBI Taxonomy" id="996115"/>
    <lineage>
        <taxon>Bacteria</taxon>
        <taxon>Pseudomonadati</taxon>
        <taxon>Pseudomonadota</taxon>
        <taxon>Alphaproteobacteria</taxon>
        <taxon>Rhodobacterales</taxon>
        <taxon>Roseobacteraceae</taxon>
        <taxon>Ruegeria</taxon>
    </lineage>
</organism>
<feature type="chain" id="PRO_5009907299" evidence="1">
    <location>
        <begin position="29"/>
        <end position="144"/>
    </location>
</feature>
<dbReference type="AlphaFoldDB" id="A0A1M4SC71"/>
<evidence type="ECO:0000313" key="2">
    <source>
        <dbReference type="EMBL" id="SHE29801.1"/>
    </source>
</evidence>
<evidence type="ECO:0000256" key="1">
    <source>
        <dbReference type="SAM" id="SignalP"/>
    </source>
</evidence>
<dbReference type="RefSeq" id="WP_149774048.1">
    <property type="nucleotide sequence ID" value="NZ_FQVK01000001.1"/>
</dbReference>
<keyword evidence="3" id="KW-1185">Reference proteome</keyword>
<dbReference type="OrthoDB" id="7707214at2"/>
<proteinExistence type="predicted"/>
<accession>A0A1M4SC71</accession>
<dbReference type="PROSITE" id="PS51257">
    <property type="entry name" value="PROKAR_LIPOPROTEIN"/>
    <property type="match status" value="1"/>
</dbReference>